<dbReference type="Proteomes" id="UP000268192">
    <property type="component" value="Chromosome"/>
</dbReference>
<feature type="transmembrane region" description="Helical" evidence="1">
    <location>
        <begin position="132"/>
        <end position="153"/>
    </location>
</feature>
<dbReference type="RefSeq" id="WP_126007095.1">
    <property type="nucleotide sequence ID" value="NZ_CP032509.1"/>
</dbReference>
<keyword evidence="3" id="KW-1185">Reference proteome</keyword>
<dbReference type="AlphaFoldDB" id="A0A3S9AZQ9"/>
<dbReference type="EMBL" id="CP032509">
    <property type="protein sequence ID" value="AZN70177.1"/>
    <property type="molecule type" value="Genomic_DNA"/>
</dbReference>
<keyword evidence="1" id="KW-0472">Membrane</keyword>
<name>A0A3S9AZQ9_9HYPH</name>
<feature type="transmembrane region" description="Helical" evidence="1">
    <location>
        <begin position="102"/>
        <end position="126"/>
    </location>
</feature>
<keyword evidence="1" id="KW-0812">Transmembrane</keyword>
<dbReference type="KEGG" id="abaw:D5400_01800"/>
<sequence length="413" mass="44556">MRKWQWKLRRLFERLWVRAVLYSILGLITAFAAVVLDPLIPDGFEDAVGAGAIDTILNILATSMLTITTFSLTTMVTAFTASTQDVTPRATRLLMADTTTHSVLATFIGTFLYSLVGIIVLSMEAYGSGGRVVLFAVTILVIIIVIAALLRWIDHLTRLGRVNETTRTVELAAQDALQAYHRAPTMGAVEIADDAVPQSATRILADDIGYVGHVDMQQLETVVAEAGAIVTILARPGTFVHTAEPLVAVISGSVDADEVRAAFTIGRERTFEEDPLFGLAVLSEIASRALSPGINDQGTALDVLGRGVRLIAMCSDKIDEAADAPEFPHLRMTRLPIVEFLDHLFTPVARDGAEKFEVQVKIQKSLAALIAMDEPLFGAAARHVSRVSLDRAEATLTSADDIARVRKAAAPLS</sequence>
<evidence type="ECO:0000313" key="2">
    <source>
        <dbReference type="EMBL" id="AZN70177.1"/>
    </source>
</evidence>
<proteinExistence type="predicted"/>
<keyword evidence="1" id="KW-1133">Transmembrane helix</keyword>
<feature type="transmembrane region" description="Helical" evidence="1">
    <location>
        <begin position="15"/>
        <end position="36"/>
    </location>
</feature>
<evidence type="ECO:0000313" key="3">
    <source>
        <dbReference type="Proteomes" id="UP000268192"/>
    </source>
</evidence>
<dbReference type="Pfam" id="PF10011">
    <property type="entry name" value="DUF2254"/>
    <property type="match status" value="1"/>
</dbReference>
<gene>
    <name evidence="2" type="ORF">D5400_01800</name>
</gene>
<reference evidence="2 3" key="1">
    <citation type="submission" date="2018-09" db="EMBL/GenBank/DDBJ databases">
        <title>Marinorhizobium profundi gen. nov., sp. nov., isolated from a deep-sea sediment sample from the New Britain Trench and proposal of Marinorhizobiaceae fam. nov. in the order Rhizobiales of the class Alphaproteobacteria.</title>
        <authorList>
            <person name="Cao J."/>
        </authorList>
    </citation>
    <scope>NUCLEOTIDE SEQUENCE [LARGE SCALE GENOMIC DNA]</scope>
    <source>
        <strain evidence="2 3">WS11</strain>
    </source>
</reference>
<protein>
    <submittedName>
        <fullName evidence="2">DUF2254 domain-containing protein</fullName>
    </submittedName>
</protein>
<organism evidence="2 3">
    <name type="scientific">Georhizobium profundi</name>
    <dbReference type="NCBI Taxonomy" id="2341112"/>
    <lineage>
        <taxon>Bacteria</taxon>
        <taxon>Pseudomonadati</taxon>
        <taxon>Pseudomonadota</taxon>
        <taxon>Alphaproteobacteria</taxon>
        <taxon>Hyphomicrobiales</taxon>
        <taxon>Rhizobiaceae</taxon>
        <taxon>Georhizobium</taxon>
    </lineage>
</organism>
<accession>A0A3S9AZQ9</accession>
<evidence type="ECO:0000256" key="1">
    <source>
        <dbReference type="SAM" id="Phobius"/>
    </source>
</evidence>
<feature type="transmembrane region" description="Helical" evidence="1">
    <location>
        <begin position="56"/>
        <end position="81"/>
    </location>
</feature>
<dbReference type="InterPro" id="IPR018723">
    <property type="entry name" value="DUF2254_membrane"/>
</dbReference>
<dbReference type="OrthoDB" id="2955631at2"/>